<gene>
    <name evidence="2" type="ORF">Tci_921731</name>
</gene>
<proteinExistence type="predicted"/>
<comment type="caution">
    <text evidence="2">The sequence shown here is derived from an EMBL/GenBank/DDBJ whole genome shotgun (WGS) entry which is preliminary data.</text>
</comment>
<feature type="non-terminal residue" evidence="2">
    <location>
        <position position="1"/>
    </location>
</feature>
<feature type="compositionally biased region" description="Basic and acidic residues" evidence="1">
    <location>
        <begin position="19"/>
        <end position="29"/>
    </location>
</feature>
<dbReference type="AlphaFoldDB" id="A0A699WPU4"/>
<reference evidence="2" key="1">
    <citation type="journal article" date="2019" name="Sci. Rep.">
        <title>Draft genome of Tanacetum cinerariifolium, the natural source of mosquito coil.</title>
        <authorList>
            <person name="Yamashiro T."/>
            <person name="Shiraishi A."/>
            <person name="Satake H."/>
            <person name="Nakayama K."/>
        </authorList>
    </citation>
    <scope>NUCLEOTIDE SEQUENCE</scope>
</reference>
<name>A0A699WPU4_TANCI</name>
<sequence>GSFINTAMFRWRGSTQKQEQQHHEKQPEDKLSELKAALGPLDGRNLLYC</sequence>
<evidence type="ECO:0000256" key="1">
    <source>
        <dbReference type="SAM" id="MobiDB-lite"/>
    </source>
</evidence>
<feature type="region of interest" description="Disordered" evidence="1">
    <location>
        <begin position="1"/>
        <end position="29"/>
    </location>
</feature>
<evidence type="ECO:0000313" key="2">
    <source>
        <dbReference type="EMBL" id="GFD49762.1"/>
    </source>
</evidence>
<feature type="non-terminal residue" evidence="2">
    <location>
        <position position="49"/>
    </location>
</feature>
<organism evidence="2">
    <name type="scientific">Tanacetum cinerariifolium</name>
    <name type="common">Dalmatian daisy</name>
    <name type="synonym">Chrysanthemum cinerariifolium</name>
    <dbReference type="NCBI Taxonomy" id="118510"/>
    <lineage>
        <taxon>Eukaryota</taxon>
        <taxon>Viridiplantae</taxon>
        <taxon>Streptophyta</taxon>
        <taxon>Embryophyta</taxon>
        <taxon>Tracheophyta</taxon>
        <taxon>Spermatophyta</taxon>
        <taxon>Magnoliopsida</taxon>
        <taxon>eudicotyledons</taxon>
        <taxon>Gunneridae</taxon>
        <taxon>Pentapetalae</taxon>
        <taxon>asterids</taxon>
        <taxon>campanulids</taxon>
        <taxon>Asterales</taxon>
        <taxon>Asteraceae</taxon>
        <taxon>Asteroideae</taxon>
        <taxon>Anthemideae</taxon>
        <taxon>Anthemidinae</taxon>
        <taxon>Tanacetum</taxon>
    </lineage>
</organism>
<accession>A0A699WPU4</accession>
<protein>
    <submittedName>
        <fullName evidence="2">Uncharacterized protein</fullName>
    </submittedName>
</protein>
<dbReference type="EMBL" id="BKCJ011747072">
    <property type="protein sequence ID" value="GFD49762.1"/>
    <property type="molecule type" value="Genomic_DNA"/>
</dbReference>